<proteinExistence type="predicted"/>
<dbReference type="EMBL" id="AGXW01000014">
    <property type="protein sequence ID" value="EKJ89308.1"/>
    <property type="molecule type" value="Genomic_DNA"/>
</dbReference>
<sequence length="123" mass="14540">MTNLFSFTKKVEITNQFVINYTVLTPSNSIINTYFDFYQNLKSKNKPNIFFKLNQIYIITKIQLNQNNTPLTSHPIFKINSQKLLSIHTKNSNLLYLNKEEKFSFFTSNNKLQIIKIKKIKLV</sequence>
<dbReference type="AlphaFoldDB" id="K5D8Q6"/>
<name>K5D8Q6_9BACE</name>
<accession>K5D8Q6</accession>
<protein>
    <submittedName>
        <fullName evidence="1">Uncharacterized protein</fullName>
    </submittedName>
</protein>
<dbReference type="HOGENOM" id="CLU_2010664_0_0_10"/>
<evidence type="ECO:0000313" key="2">
    <source>
        <dbReference type="Proteomes" id="UP000007995"/>
    </source>
</evidence>
<organism evidence="1 2">
    <name type="scientific">Bacteroides finegoldii CL09T03C10</name>
    <dbReference type="NCBI Taxonomy" id="997888"/>
    <lineage>
        <taxon>Bacteria</taxon>
        <taxon>Pseudomonadati</taxon>
        <taxon>Bacteroidota</taxon>
        <taxon>Bacteroidia</taxon>
        <taxon>Bacteroidales</taxon>
        <taxon>Bacteroidaceae</taxon>
        <taxon>Bacteroides</taxon>
    </lineage>
</organism>
<comment type="caution">
    <text evidence="1">The sequence shown here is derived from an EMBL/GenBank/DDBJ whole genome shotgun (WGS) entry which is preliminary data.</text>
</comment>
<evidence type="ECO:0000313" key="1">
    <source>
        <dbReference type="EMBL" id="EKJ89308.1"/>
    </source>
</evidence>
<gene>
    <name evidence="1" type="ORF">HMPREF1057_04061</name>
</gene>
<dbReference type="Proteomes" id="UP000007995">
    <property type="component" value="Unassembled WGS sequence"/>
</dbReference>
<reference evidence="1 2" key="1">
    <citation type="submission" date="2012-02" db="EMBL/GenBank/DDBJ databases">
        <title>The Genome Sequence of Bacteroides finegoldii CL09T03C10.</title>
        <authorList>
            <consortium name="The Broad Institute Genome Sequencing Platform"/>
            <person name="Earl A."/>
            <person name="Ward D."/>
            <person name="Feldgarden M."/>
            <person name="Gevers D."/>
            <person name="Zitomersky N.L."/>
            <person name="Coyne M.J."/>
            <person name="Comstock L.E."/>
            <person name="Young S.K."/>
            <person name="Zeng Q."/>
            <person name="Gargeya S."/>
            <person name="Fitzgerald M."/>
            <person name="Haas B."/>
            <person name="Abouelleil A."/>
            <person name="Alvarado L."/>
            <person name="Arachchi H.M."/>
            <person name="Berlin A."/>
            <person name="Chapman S.B."/>
            <person name="Gearin G."/>
            <person name="Goldberg J."/>
            <person name="Griggs A."/>
            <person name="Gujja S."/>
            <person name="Hansen M."/>
            <person name="Heiman D."/>
            <person name="Howarth C."/>
            <person name="Larimer J."/>
            <person name="Lui A."/>
            <person name="MacDonald P.J.P."/>
            <person name="McCowen C."/>
            <person name="Montmayeur A."/>
            <person name="Murphy C."/>
            <person name="Neiman D."/>
            <person name="Pearson M."/>
            <person name="Priest M."/>
            <person name="Roberts A."/>
            <person name="Saif S."/>
            <person name="Shea T."/>
            <person name="Sisk P."/>
            <person name="Stolte C."/>
            <person name="Sykes S."/>
            <person name="Wortman J."/>
            <person name="Nusbaum C."/>
            <person name="Birren B."/>
        </authorList>
    </citation>
    <scope>NUCLEOTIDE SEQUENCE [LARGE SCALE GENOMIC DNA]</scope>
    <source>
        <strain evidence="1 2">CL09T03C10</strain>
    </source>
</reference>